<evidence type="ECO:0008006" key="4">
    <source>
        <dbReference type="Google" id="ProtNLM"/>
    </source>
</evidence>
<accession>A0ABT6CKN8</accession>
<evidence type="ECO:0000256" key="1">
    <source>
        <dbReference type="SAM" id="MobiDB-lite"/>
    </source>
</evidence>
<comment type="caution">
    <text evidence="2">The sequence shown here is derived from an EMBL/GenBank/DDBJ whole genome shotgun (WGS) entry which is preliminary data.</text>
</comment>
<keyword evidence="3" id="KW-1185">Reference proteome</keyword>
<feature type="region of interest" description="Disordered" evidence="1">
    <location>
        <begin position="33"/>
        <end position="84"/>
    </location>
</feature>
<feature type="compositionally biased region" description="Basic and acidic residues" evidence="1">
    <location>
        <begin position="42"/>
        <end position="52"/>
    </location>
</feature>
<dbReference type="RefSeq" id="WP_277279206.1">
    <property type="nucleotide sequence ID" value="NZ_JAROCY010000014.1"/>
</dbReference>
<dbReference type="EMBL" id="JAROCY010000014">
    <property type="protein sequence ID" value="MDF8334491.1"/>
    <property type="molecule type" value="Genomic_DNA"/>
</dbReference>
<gene>
    <name evidence="2" type="ORF">POM99_14890</name>
</gene>
<protein>
    <recommendedName>
        <fullName evidence="4">Argininosuccinate lyase</fullName>
    </recommendedName>
</protein>
<reference evidence="2 3" key="1">
    <citation type="submission" date="2023-03" db="EMBL/GenBank/DDBJ databases">
        <title>Novosphingobium cyanobacteriorum sp. nov., isolated from a eutrophic reservoir during the Microcystis bloom period.</title>
        <authorList>
            <person name="Kang M."/>
            <person name="Le V."/>
            <person name="Ko S.-R."/>
            <person name="Lee S.-A."/>
            <person name="Ahn C.-Y."/>
        </authorList>
    </citation>
    <scope>NUCLEOTIDE SEQUENCE [LARGE SCALE GENOMIC DNA]</scope>
    <source>
        <strain evidence="2 3">HBC54</strain>
    </source>
</reference>
<feature type="compositionally biased region" description="Basic and acidic residues" evidence="1">
    <location>
        <begin position="62"/>
        <end position="75"/>
    </location>
</feature>
<evidence type="ECO:0000313" key="2">
    <source>
        <dbReference type="EMBL" id="MDF8334491.1"/>
    </source>
</evidence>
<evidence type="ECO:0000313" key="3">
    <source>
        <dbReference type="Proteomes" id="UP001222770"/>
    </source>
</evidence>
<organism evidence="2 3">
    <name type="scientific">Novosphingobium cyanobacteriorum</name>
    <dbReference type="NCBI Taxonomy" id="3024215"/>
    <lineage>
        <taxon>Bacteria</taxon>
        <taxon>Pseudomonadati</taxon>
        <taxon>Pseudomonadota</taxon>
        <taxon>Alphaproteobacteria</taxon>
        <taxon>Sphingomonadales</taxon>
        <taxon>Sphingomonadaceae</taxon>
        <taxon>Novosphingobium</taxon>
    </lineage>
</organism>
<sequence>MASARTTVLLVTAATLALSACGNRRELMPVAAAGLPPAPYGRETKPTADDLLKPPVQAKPQRSVELRSRSQPREDDPFDLPPEQ</sequence>
<dbReference type="Proteomes" id="UP001222770">
    <property type="component" value="Unassembled WGS sequence"/>
</dbReference>
<name>A0ABT6CKN8_9SPHN</name>
<dbReference type="PROSITE" id="PS51257">
    <property type="entry name" value="PROKAR_LIPOPROTEIN"/>
    <property type="match status" value="1"/>
</dbReference>
<proteinExistence type="predicted"/>